<feature type="compositionally biased region" description="Polar residues" evidence="3">
    <location>
        <begin position="140"/>
        <end position="149"/>
    </location>
</feature>
<dbReference type="InterPro" id="IPR000195">
    <property type="entry name" value="Rab-GAP-TBC_dom"/>
</dbReference>
<evidence type="ECO:0000256" key="3">
    <source>
        <dbReference type="SAM" id="MobiDB-lite"/>
    </source>
</evidence>
<sequence>MDAAELGRWTRFAAKGGIGRCTAIEDCVAQRPEDLMFLKDDEITVLMQLPEEGWLLGYCEGVVGRFSQRHVRLHGKLKRPVITKRSSVNAGSSNTNTNSTASGSNRNSSSRPPTSTSIRSSPSASPALYAMTSPVPAQSPPSRTQSPATSPIPHHVLPNISSLYSNSPANSHKRVASSSHSSPLARGVQDDVDAVMISGEKPKVDAVEAQLSPPRYPNGHIKKPSSEHSEILPDFTPAVSSADTDILTTLTSTPSIQRRAPPVQTTPPHPLHNAPSTVFSSGVGLGITSPPVARITSDAQPPSDQRRDADVSRPTNDNAPQPSTLGEPFTLAPAAQQPPVVQDPRLSVISTASSYDGGASAIGRTLLEGMFGDGGGQGGWSDDEDDDRSLYGDGDEDEVVGGTKDEEDTQRVKIDEGTPRLPAAAHPEPSISASTTSTAPQTYLPSPAPPTTSSESSPAPVHAPLRSSSMTASPFVAPSLRKTTSTTSLAARAVPPAPLHLAPRHPPQLGAQGQRNGILGVEREGLYAGFPLPPVAPLSPRRRATAPSSPNGGLVPRSSPAEISGFSPTAFVLTPTAGSSDTTPMASAFSSSPSTGPFTAASASTREAEAGISPAMPSSTYTTGSPHSSHSSSPRSAGFPSPLSPHFSDPQSPRSATFSMSSTAPLSPRSPKSPRSPSAPGHPPTVPGSPRDRAGLGERTAPAPGRRWPIPRSSSHPPPTGPLPSPTLPSASPSLPTMPLSPTFSTSASRPGTGTGHSVQSRPGTAGSTHTMTSVATVSAGRPGTVASVRTVGSMQTTGSGQGLSGGEDVWDGAGDIYDDYMYRYSLHSMHSTRSGPSPGHRQSTQSGFSQGVGPFGQRGSTFSLAGMPSGATKVLGGAGRMSSAAMGAGSAEEGERTSEDQGLSESGGEKGGAAGHAVVSQSQSNADPIDPEARISLEKHSSKDSEDASRESDEDDAASDRTTDVDDEEGSVYSHTSTSGLDALQARFNYLNGDAGDNSFDDMNLRGRSGLSMLAAQARRAHAASSTSSSAPTSPEISLDVNGHADAGLTATREASGVRVDTGTVASGEGNMDPAKDRAPVKSGRPLQLPSPLLHTNWGDSLSSPEDDRRSAARSEFLSPTTAEFNKDGVARSPTLGGAASALRQRIEAQAAARARAGSDAGPGRIDGDIPGPSDSDTADVRNPGLGGRIVVEDDDPAPDVSLTTAKMGLGASADDSVRTEGSGMDPETSAISVYSQDPDSSVATVQGVEAKPVEGAAPDAEEINLSLDALSSAVESAGLAPLPESSSGDLTSSTSSIAPSSEYATPRPRPLQRTLAPPPPGGAERASLFMPHPNAPKAPSARDRSSRVLHMQSMMTQPGFAEAPTSSAPGVQPGPSGVPIPGSVVGGGGGLPPNHPGRGFGGLVRTLRAASVSRGVLGRGPTVYARCEDDLSAALGPVRIEFSMIPFVGVPPPLHPSASGPAIGFGSPSLHGQQHALAQELSRSPPPSHTPSPVPPAGSRPGSQLAPSPGPHPAANLPRHTPSPAMRHASPVPQSVARLSPSQAPQPNEIQAEGKSSESIRVTPPGTGSVPAASKVSTTDGDGDSAATAAAPEPSSPIPRANFFPRTGTARPRSRSFSEFRSSKTEVPMPMANEIDNTASFKASPPRRGSGLAPPSSSSQNKSPGPGRLRSSYAPSPLSIPPIGGSSRPPIKSPTSPLAQTAFTPSSPTTAVPPNSTPVAARPPHQLRQITSNTSLNDGDRDRNLRAARGPDSPSAHLASRRIASETTPSSPTSSLRPSFQARPSMDAEHDSRGMTSPQPPLPAQGATLVGRQSSLRSKLSLPNLRRKQSRQDETASIAASSVDGGGSEYELAQVKGLDFELVRPNIAQLHQSSRTSEDSAFTRDGSFDIRSDFAPPPSSATISLGPPSASPSSGLLRAESPAMSMSSLAASSQRSPSVAPVIRSSPRSGGEGSGGSGSESASMDAHRQRELKWMALLGTGMTASQARKSKKVKRLLLDGVPASVRYLVWSHLTDGKTRNVKGVYERLVSRGRVPASVAIERDAKAYLARQSQSQGSEQLKQDMQLQEASILALLQAYLTMVPDIQYTKGLTLIAGNMLLLAPEEDAFWIFVSMMDSHLRTYFAPNSSQMEVDATLFSRALESNDPQVAKKLLVGMSITPAGICWPWFSTLFVGILPTEYLDRVWDLFLYEGVPFLARVGLAIVTVTRRHILECTSAEAALVLLHSPPVQALPPTPDAFISLVHGVKLKDEDFRKQRVKMEAQVKRQTHVPRLTATGDISRPKI</sequence>
<dbReference type="Pfam" id="PF07653">
    <property type="entry name" value="SH3_2"/>
    <property type="match status" value="1"/>
</dbReference>
<keyword evidence="7" id="KW-1185">Reference proteome</keyword>
<dbReference type="SUPFAM" id="SSF50044">
    <property type="entry name" value="SH3-domain"/>
    <property type="match status" value="1"/>
</dbReference>
<dbReference type="InterPro" id="IPR035969">
    <property type="entry name" value="Rab-GAP_TBC_sf"/>
</dbReference>
<evidence type="ECO:0008006" key="8">
    <source>
        <dbReference type="Google" id="ProtNLM"/>
    </source>
</evidence>
<dbReference type="PROSITE" id="PS50086">
    <property type="entry name" value="TBC_RABGAP"/>
    <property type="match status" value="1"/>
</dbReference>
<feature type="compositionally biased region" description="Low complexity" evidence="3">
    <location>
        <begin position="664"/>
        <end position="679"/>
    </location>
</feature>
<reference evidence="7" key="1">
    <citation type="submission" date="2024-06" db="EMBL/GenBank/DDBJ databases">
        <title>Multi-omics analyses provide insights into the biosynthesis of the anticancer antibiotic pleurotin in Hohenbuehelia grisea.</title>
        <authorList>
            <person name="Weaver J.A."/>
            <person name="Alberti F."/>
        </authorList>
    </citation>
    <scope>NUCLEOTIDE SEQUENCE [LARGE SCALE GENOMIC DNA]</scope>
    <source>
        <strain evidence="7">T-177</strain>
    </source>
</reference>
<organism evidence="6 7">
    <name type="scientific">Hohenbuehelia grisea</name>
    <dbReference type="NCBI Taxonomy" id="104357"/>
    <lineage>
        <taxon>Eukaryota</taxon>
        <taxon>Fungi</taxon>
        <taxon>Dikarya</taxon>
        <taxon>Basidiomycota</taxon>
        <taxon>Agaricomycotina</taxon>
        <taxon>Agaricomycetes</taxon>
        <taxon>Agaricomycetidae</taxon>
        <taxon>Agaricales</taxon>
        <taxon>Pleurotineae</taxon>
        <taxon>Pleurotaceae</taxon>
        <taxon>Hohenbuehelia</taxon>
    </lineage>
</organism>
<feature type="region of interest" description="Disordered" evidence="3">
    <location>
        <begin position="1461"/>
        <end position="1847"/>
    </location>
</feature>
<dbReference type="InterPro" id="IPR036028">
    <property type="entry name" value="SH3-like_dom_sf"/>
</dbReference>
<feature type="compositionally biased region" description="Polar residues" evidence="3">
    <location>
        <begin position="748"/>
        <end position="771"/>
    </location>
</feature>
<feature type="compositionally biased region" description="Acidic residues" evidence="3">
    <location>
        <begin position="381"/>
        <end position="399"/>
    </location>
</feature>
<feature type="region of interest" description="Disordered" evidence="3">
    <location>
        <begin position="1873"/>
        <end position="1968"/>
    </location>
</feature>
<feature type="region of interest" description="Disordered" evidence="3">
    <location>
        <begin position="254"/>
        <end position="330"/>
    </location>
</feature>
<feature type="compositionally biased region" description="Polar residues" evidence="3">
    <location>
        <begin position="1542"/>
        <end position="1551"/>
    </location>
</feature>
<feature type="compositionally biased region" description="Low complexity" evidence="3">
    <location>
        <begin position="1906"/>
        <end position="1951"/>
    </location>
</feature>
<feature type="region of interest" description="Disordered" evidence="3">
    <location>
        <begin position="373"/>
        <end position="487"/>
    </location>
</feature>
<feature type="compositionally biased region" description="Basic and acidic residues" evidence="3">
    <location>
        <begin position="409"/>
        <end position="418"/>
    </location>
</feature>
<feature type="compositionally biased region" description="Low complexity" evidence="3">
    <location>
        <begin position="881"/>
        <end position="892"/>
    </location>
</feature>
<keyword evidence="1 2" id="KW-0728">SH3 domain</keyword>
<dbReference type="Gene3D" id="1.10.8.270">
    <property type="entry name" value="putative rabgap domain of human tbc1 domain family member 14 like domains"/>
    <property type="match status" value="1"/>
</dbReference>
<dbReference type="SUPFAM" id="SSF47923">
    <property type="entry name" value="Ypt/Rab-GAP domain of gyp1p"/>
    <property type="match status" value="2"/>
</dbReference>
<feature type="region of interest" description="Disordered" evidence="3">
    <location>
        <begin position="830"/>
        <end position="979"/>
    </location>
</feature>
<feature type="compositionally biased region" description="Low complexity" evidence="3">
    <location>
        <begin position="1677"/>
        <end position="1696"/>
    </location>
</feature>
<feature type="compositionally biased region" description="Low complexity" evidence="3">
    <location>
        <begin position="1287"/>
        <end position="1303"/>
    </location>
</feature>
<name>A0ABR3JVK5_9AGAR</name>
<feature type="compositionally biased region" description="Polar residues" evidence="3">
    <location>
        <begin position="830"/>
        <end position="850"/>
    </location>
</feature>
<feature type="compositionally biased region" description="Basic and acidic residues" evidence="3">
    <location>
        <begin position="932"/>
        <end position="952"/>
    </location>
</feature>
<feature type="compositionally biased region" description="Low complexity" evidence="3">
    <location>
        <begin position="86"/>
        <end position="127"/>
    </location>
</feature>
<proteinExistence type="predicted"/>
<feature type="compositionally biased region" description="Pro residues" evidence="3">
    <location>
        <begin position="1486"/>
        <end position="1500"/>
    </location>
</feature>
<feature type="compositionally biased region" description="Polar residues" evidence="3">
    <location>
        <begin position="576"/>
        <end position="597"/>
    </location>
</feature>
<dbReference type="EMBL" id="JASNQZ010000003">
    <property type="protein sequence ID" value="KAL0959415.1"/>
    <property type="molecule type" value="Genomic_DNA"/>
</dbReference>
<feature type="region of interest" description="Disordered" evidence="3">
    <location>
        <begin position="1282"/>
        <end position="1348"/>
    </location>
</feature>
<feature type="compositionally biased region" description="Low complexity" evidence="3">
    <location>
        <begin position="1767"/>
        <end position="1781"/>
    </location>
</feature>
<evidence type="ECO:0000259" key="4">
    <source>
        <dbReference type="PROSITE" id="PS50002"/>
    </source>
</evidence>
<dbReference type="InterPro" id="IPR050302">
    <property type="entry name" value="Rab_GAP_TBC_domain"/>
</dbReference>
<dbReference type="Gene3D" id="1.10.472.80">
    <property type="entry name" value="Ypt/Rab-GAP domain of gyp1p, domain 3"/>
    <property type="match status" value="1"/>
</dbReference>
<feature type="compositionally biased region" description="Polar residues" evidence="3">
    <location>
        <begin position="313"/>
        <end position="324"/>
    </location>
</feature>
<evidence type="ECO:0000256" key="2">
    <source>
        <dbReference type="PROSITE-ProRule" id="PRU00192"/>
    </source>
</evidence>
<dbReference type="Proteomes" id="UP001556367">
    <property type="component" value="Unassembled WGS sequence"/>
</dbReference>
<feature type="region of interest" description="Disordered" evidence="3">
    <location>
        <begin position="1016"/>
        <end position="1242"/>
    </location>
</feature>
<dbReference type="SMART" id="SM00164">
    <property type="entry name" value="TBC"/>
    <property type="match status" value="1"/>
</dbReference>
<dbReference type="PANTHER" id="PTHR47219">
    <property type="entry name" value="RAB GTPASE-ACTIVATING PROTEIN 1-LIKE"/>
    <property type="match status" value="1"/>
</dbReference>
<feature type="domain" description="SH3" evidence="4">
    <location>
        <begin position="16"/>
        <end position="76"/>
    </location>
</feature>
<evidence type="ECO:0000259" key="5">
    <source>
        <dbReference type="PROSITE" id="PS50086"/>
    </source>
</evidence>
<evidence type="ECO:0000256" key="1">
    <source>
        <dbReference type="ARBA" id="ARBA00022443"/>
    </source>
</evidence>
<gene>
    <name evidence="6" type="ORF">HGRIS_014662</name>
</gene>
<feature type="compositionally biased region" description="Low complexity" evidence="3">
    <location>
        <begin position="1016"/>
        <end position="1036"/>
    </location>
</feature>
<feature type="compositionally biased region" description="Basic and acidic residues" evidence="3">
    <location>
        <begin position="1878"/>
        <end position="1894"/>
    </location>
</feature>
<feature type="region of interest" description="Disordered" evidence="3">
    <location>
        <begin position="82"/>
        <end position="187"/>
    </location>
</feature>
<dbReference type="InterPro" id="IPR001452">
    <property type="entry name" value="SH3_domain"/>
</dbReference>
<feature type="region of interest" description="Disordered" evidence="3">
    <location>
        <begin position="536"/>
        <end position="771"/>
    </location>
</feature>
<feature type="compositionally biased region" description="Polar residues" evidence="3">
    <location>
        <begin position="1697"/>
        <end position="1720"/>
    </location>
</feature>
<evidence type="ECO:0000313" key="6">
    <source>
        <dbReference type="EMBL" id="KAL0959415.1"/>
    </source>
</evidence>
<feature type="compositionally biased region" description="Polar residues" evidence="3">
    <location>
        <begin position="649"/>
        <end position="663"/>
    </location>
</feature>
<feature type="compositionally biased region" description="Low complexity" evidence="3">
    <location>
        <begin position="728"/>
        <end position="747"/>
    </location>
</feature>
<dbReference type="SMART" id="SM00326">
    <property type="entry name" value="SH3"/>
    <property type="match status" value="1"/>
</dbReference>
<protein>
    <recommendedName>
        <fullName evidence="8">SH3 domain-containing protein</fullName>
    </recommendedName>
</protein>
<accession>A0ABR3JVK5</accession>
<dbReference type="PANTHER" id="PTHR47219:SF9">
    <property type="entry name" value="GTPASE ACTIVATING PROTEIN AND CENTROSOME-ASSOCIATED, ISOFORM B"/>
    <property type="match status" value="1"/>
</dbReference>
<feature type="compositionally biased region" description="Low complexity" evidence="3">
    <location>
        <begin position="1579"/>
        <end position="1593"/>
    </location>
</feature>
<dbReference type="Pfam" id="PF00566">
    <property type="entry name" value="RabGAP-TBC"/>
    <property type="match status" value="1"/>
</dbReference>
<feature type="compositionally biased region" description="Low complexity" evidence="3">
    <location>
        <begin position="617"/>
        <end position="641"/>
    </location>
</feature>
<feature type="compositionally biased region" description="Pro residues" evidence="3">
    <location>
        <begin position="716"/>
        <end position="727"/>
    </location>
</feature>
<feature type="domain" description="Rab-GAP TBC" evidence="5">
    <location>
        <begin position="2002"/>
        <end position="2194"/>
    </location>
</feature>
<feature type="compositionally biased region" description="Polar residues" evidence="3">
    <location>
        <begin position="159"/>
        <end position="170"/>
    </location>
</feature>
<feature type="compositionally biased region" description="Polar residues" evidence="3">
    <location>
        <begin position="1730"/>
        <end position="1739"/>
    </location>
</feature>
<feature type="compositionally biased region" description="Low complexity" evidence="3">
    <location>
        <begin position="451"/>
        <end position="460"/>
    </location>
</feature>
<comment type="caution">
    <text evidence="6">The sequence shown here is derived from an EMBL/GenBank/DDBJ whole genome shotgun (WGS) entry which is preliminary data.</text>
</comment>
<dbReference type="PROSITE" id="PS50002">
    <property type="entry name" value="SH3"/>
    <property type="match status" value="1"/>
</dbReference>
<dbReference type="Gene3D" id="2.30.30.40">
    <property type="entry name" value="SH3 Domains"/>
    <property type="match status" value="1"/>
</dbReference>
<feature type="compositionally biased region" description="Low complexity" evidence="3">
    <location>
        <begin position="1143"/>
        <end position="1176"/>
    </location>
</feature>
<feature type="compositionally biased region" description="Polar residues" evidence="3">
    <location>
        <begin position="1231"/>
        <end position="1242"/>
    </location>
</feature>
<evidence type="ECO:0000313" key="7">
    <source>
        <dbReference type="Proteomes" id="UP001556367"/>
    </source>
</evidence>